<dbReference type="InterPro" id="IPR029056">
    <property type="entry name" value="Ribokinase-like"/>
</dbReference>
<keyword evidence="2" id="KW-0808">Transferase</keyword>
<dbReference type="EC" id="2.7.1.49" evidence="2"/>
<keyword evidence="2" id="KW-0418">Kinase</keyword>
<dbReference type="InterPro" id="IPR013749">
    <property type="entry name" value="PM/HMP-P_kinase-1"/>
</dbReference>
<evidence type="ECO:0000259" key="1">
    <source>
        <dbReference type="Pfam" id="PF08543"/>
    </source>
</evidence>
<protein>
    <submittedName>
        <fullName evidence="2">Phosphomethylpyrimidine kinase</fullName>
        <ecNumber evidence="2">2.7.1.49</ecNumber>
    </submittedName>
</protein>
<dbReference type="GO" id="GO:0008972">
    <property type="term" value="F:phosphomethylpyrimidine kinase activity"/>
    <property type="evidence" value="ECO:0007669"/>
    <property type="project" value="InterPro"/>
</dbReference>
<dbReference type="AlphaFoldDB" id="A0A1V6N2V0"/>
<reference evidence="2 3" key="1">
    <citation type="submission" date="2014-12" db="EMBL/GenBank/DDBJ databases">
        <title>Genome sequence of Methanobrevibacter arboriphilicus DH1, DSM1125.</title>
        <authorList>
            <person name="Poehlein A."/>
            <person name="Thauer R.K."/>
            <person name="Seedorf H."/>
            <person name="Daniel R."/>
        </authorList>
    </citation>
    <scope>NUCLEOTIDE SEQUENCE [LARGE SCALE GENOMIC DNA]</scope>
    <source>
        <strain evidence="2 3">DH1</strain>
    </source>
</reference>
<dbReference type="PANTHER" id="PTHR20858:SF17">
    <property type="entry name" value="HYDROXYMETHYLPYRIMIDINE_PHOSPHOMETHYLPYRIMIDINE KINASE THI20-RELATED"/>
    <property type="match status" value="1"/>
</dbReference>
<dbReference type="Gene3D" id="3.40.1190.20">
    <property type="match status" value="1"/>
</dbReference>
<dbReference type="Proteomes" id="UP000191661">
    <property type="component" value="Unassembled WGS sequence"/>
</dbReference>
<dbReference type="NCBIfam" id="TIGR00097">
    <property type="entry name" value="HMP-P_kinase"/>
    <property type="match status" value="1"/>
</dbReference>
<feature type="domain" description="Pyridoxamine kinase/Phosphomethylpyrimidine kinase" evidence="1">
    <location>
        <begin position="10"/>
        <end position="232"/>
    </location>
</feature>
<organism evidence="2 3">
    <name type="scientific">Methanobrevibacter arboriphilus JCM 13429 = DSM 1125</name>
    <dbReference type="NCBI Taxonomy" id="1300164"/>
    <lineage>
        <taxon>Archaea</taxon>
        <taxon>Methanobacteriati</taxon>
        <taxon>Methanobacteriota</taxon>
        <taxon>Methanomada group</taxon>
        <taxon>Methanobacteria</taxon>
        <taxon>Methanobacteriales</taxon>
        <taxon>Methanobacteriaceae</taxon>
        <taxon>Methanobrevibacter</taxon>
    </lineage>
</organism>
<dbReference type="OrthoDB" id="43786at2157"/>
<proteinExistence type="predicted"/>
<name>A0A1V6N2V0_METAZ</name>
<dbReference type="EMBL" id="JXMW01000006">
    <property type="protein sequence ID" value="OQD59001.1"/>
    <property type="molecule type" value="Genomic_DNA"/>
</dbReference>
<evidence type="ECO:0000313" key="2">
    <source>
        <dbReference type="EMBL" id="OQD59001.1"/>
    </source>
</evidence>
<dbReference type="SUPFAM" id="SSF53613">
    <property type="entry name" value="Ribokinase-like"/>
    <property type="match status" value="1"/>
</dbReference>
<dbReference type="InterPro" id="IPR004399">
    <property type="entry name" value="HMP/HMP-P_kinase_dom"/>
</dbReference>
<dbReference type="Pfam" id="PF08543">
    <property type="entry name" value="Phos_pyr_kin"/>
    <property type="match status" value="1"/>
</dbReference>
<dbReference type="GO" id="GO:0008902">
    <property type="term" value="F:hydroxymethylpyrimidine kinase activity"/>
    <property type="evidence" value="ECO:0007669"/>
    <property type="project" value="UniProtKB-EC"/>
</dbReference>
<gene>
    <name evidence="2" type="primary">thiD</name>
    <name evidence="2" type="ORF">MBBAR_6c01110</name>
</gene>
<accession>A0A1V6N2V0</accession>
<dbReference type="GO" id="GO:0005829">
    <property type="term" value="C:cytosol"/>
    <property type="evidence" value="ECO:0007669"/>
    <property type="project" value="TreeGrafter"/>
</dbReference>
<comment type="caution">
    <text evidence="2">The sequence shown here is derived from an EMBL/GenBank/DDBJ whole genome shotgun (WGS) entry which is preliminary data.</text>
</comment>
<sequence>MMGISIAGLDPSGGAGIIADMKTFQALDIHGTSVITALTSQNPNKVFSLMPVDTEYIKEQFDSIFDGYGEYINYGKTGMLYSPEIIKTVAKKIKEYDINIVVDPVMIASAGGPLLKDEKEIKKSKEIIANALKKYLLPKSIITTPNIAEAEILAGMKIDNPDDAKKAAYKIGKISNVIITGGHLNGINTIFNKSNNELKTIKKVLIETKNTHGSGCTFSAALTSYLIKENNLNITDLNITDLDITNLNITNLNTNNLSISIEKSLDFTEIAIKNGEYGTLKQARCFNHEKF</sequence>
<dbReference type="PANTHER" id="PTHR20858">
    <property type="entry name" value="PHOSPHOMETHYLPYRIMIDINE KINASE"/>
    <property type="match status" value="1"/>
</dbReference>
<evidence type="ECO:0000313" key="3">
    <source>
        <dbReference type="Proteomes" id="UP000191661"/>
    </source>
</evidence>
<dbReference type="GO" id="GO:0009228">
    <property type="term" value="P:thiamine biosynthetic process"/>
    <property type="evidence" value="ECO:0007669"/>
    <property type="project" value="InterPro"/>
</dbReference>
<keyword evidence="3" id="KW-1185">Reference proteome</keyword>
<dbReference type="RefSeq" id="WP_080460057.1">
    <property type="nucleotide sequence ID" value="NZ_JXMW01000006.1"/>
</dbReference>
<dbReference type="CDD" id="cd01169">
    <property type="entry name" value="HMPP_kinase"/>
    <property type="match status" value="1"/>
</dbReference>